<evidence type="ECO:0000313" key="2">
    <source>
        <dbReference type="EMBL" id="GJN55970.1"/>
    </source>
</evidence>
<dbReference type="EMBL" id="AP023189">
    <property type="protein sequence ID" value="BCG25024.1"/>
    <property type="molecule type" value="Genomic_DNA"/>
</dbReference>
<dbReference type="EMBL" id="BQKM01000023">
    <property type="protein sequence ID" value="GJN55970.1"/>
    <property type="molecule type" value="Genomic_DNA"/>
</dbReference>
<evidence type="ECO:0000313" key="3">
    <source>
        <dbReference type="Proteomes" id="UP000509383"/>
    </source>
</evidence>
<accession>A0A6J4E7V8</accession>
<dbReference type="Proteomes" id="UP001054892">
    <property type="component" value="Unassembled WGS sequence"/>
</dbReference>
<organism evidence="1 3">
    <name type="scientific">Pseudomonas tohonis</name>
    <dbReference type="NCBI Taxonomy" id="2725477"/>
    <lineage>
        <taxon>Bacteria</taxon>
        <taxon>Pseudomonadati</taxon>
        <taxon>Pseudomonadota</taxon>
        <taxon>Gammaproteobacteria</taxon>
        <taxon>Pseudomonadales</taxon>
        <taxon>Pseudomonadaceae</taxon>
        <taxon>Pseudomonas</taxon>
    </lineage>
</organism>
<name>A0A6J4E7V8_9PSED</name>
<sequence>MDIQSRTLLLRSLLAQLSEDSPRDASTLEGDPARIMIGLRDLQELGLISGQLQRSEQSDGQGPLLASATGITLTRRGAAFKAEP</sequence>
<dbReference type="KEGG" id="ptw:TUM18999_32150"/>
<dbReference type="Proteomes" id="UP000509383">
    <property type="component" value="Chromosome"/>
</dbReference>
<evidence type="ECO:0000313" key="1">
    <source>
        <dbReference type="EMBL" id="BCG25024.1"/>
    </source>
</evidence>
<dbReference type="RefSeq" id="WP_173179946.1">
    <property type="nucleotide sequence ID" value="NZ_AP023189.1"/>
</dbReference>
<reference evidence="1 3" key="1">
    <citation type="submission" date="2020-05" db="EMBL/GenBank/DDBJ databases">
        <title>Characterization of novel class B3 metallo-beta-lactamase from novel Pseudomonas species.</title>
        <authorList>
            <person name="Yamada K."/>
            <person name="Aoki K."/>
            <person name="Ishii Y."/>
        </authorList>
    </citation>
    <scope>NUCLEOTIDE SEQUENCE [LARGE SCALE GENOMIC DNA]</scope>
    <source>
        <strain evidence="1 3">TUM18999</strain>
        <strain evidence="2 4">TUM20286</strain>
    </source>
</reference>
<proteinExistence type="predicted"/>
<protein>
    <submittedName>
        <fullName evidence="1">Uncharacterized protein</fullName>
    </submittedName>
</protein>
<dbReference type="AlphaFoldDB" id="A0A6J4E7V8"/>
<gene>
    <name evidence="1" type="ORF">TUM18999_32150</name>
    <name evidence="2" type="ORF">TUM20286_57220</name>
</gene>
<keyword evidence="4" id="KW-1185">Reference proteome</keyword>
<evidence type="ECO:0000313" key="4">
    <source>
        <dbReference type="Proteomes" id="UP001054892"/>
    </source>
</evidence>